<evidence type="ECO:0000313" key="1">
    <source>
        <dbReference type="EMBL" id="MFL4468767.1"/>
    </source>
</evidence>
<proteinExistence type="predicted"/>
<accession>A0ABW8UP92</accession>
<organism evidence="1 2">
    <name type="scientific">Tateyamaria armeniaca</name>
    <dbReference type="NCBI Taxonomy" id="2518930"/>
    <lineage>
        <taxon>Bacteria</taxon>
        <taxon>Pseudomonadati</taxon>
        <taxon>Pseudomonadota</taxon>
        <taxon>Alphaproteobacteria</taxon>
        <taxon>Rhodobacterales</taxon>
        <taxon>Roseobacteraceae</taxon>
        <taxon>Tateyamaria</taxon>
    </lineage>
</organism>
<dbReference type="EMBL" id="JBHDIY010000002">
    <property type="protein sequence ID" value="MFL4468767.1"/>
    <property type="molecule type" value="Genomic_DNA"/>
</dbReference>
<reference evidence="1 2" key="1">
    <citation type="submission" date="2024-08" db="EMBL/GenBank/DDBJ databases">
        <title>Tateyamaria sp. nov., isolated from marine algae.</title>
        <authorList>
            <person name="Choi B.J."/>
            <person name="Kim J.M."/>
            <person name="Lee J.K."/>
            <person name="Choi D.G."/>
            <person name="Bayburt H."/>
            <person name="Baek J.H."/>
            <person name="Han D.M."/>
            <person name="Jeon C.O."/>
        </authorList>
    </citation>
    <scope>NUCLEOTIDE SEQUENCE [LARGE SCALE GENOMIC DNA]</scope>
    <source>
        <strain evidence="1 2">KMU-156</strain>
    </source>
</reference>
<evidence type="ECO:0008006" key="3">
    <source>
        <dbReference type="Google" id="ProtNLM"/>
    </source>
</evidence>
<protein>
    <recommendedName>
        <fullName evidence="3">DUF1579 domain-containing protein</fullName>
    </recommendedName>
</protein>
<gene>
    <name evidence="1" type="ORF">ACERZ8_02340</name>
</gene>
<evidence type="ECO:0000313" key="2">
    <source>
        <dbReference type="Proteomes" id="UP001627408"/>
    </source>
</evidence>
<comment type="caution">
    <text evidence="1">The sequence shown here is derived from an EMBL/GenBank/DDBJ whole genome shotgun (WGS) entry which is preliminary data.</text>
</comment>
<name>A0ABW8UP92_9RHOB</name>
<dbReference type="Proteomes" id="UP001627408">
    <property type="component" value="Unassembled WGS sequence"/>
</dbReference>
<dbReference type="RefSeq" id="WP_407590507.1">
    <property type="nucleotide sequence ID" value="NZ_JBHDIY010000002.1"/>
</dbReference>
<keyword evidence="2" id="KW-1185">Reference proteome</keyword>
<sequence>MTKPSLSLSGAWTGVYDYDNPGQDAVSFVATLTDIAGVIWGETSEPNSFSPIPDKDLVASISGLRTGREVTFSKEYQASVQGGEEVVFYAGQVSEDGQRIKGTWRIQFPFEVGGPFVMDRADGRTAVKERTRFASVEI</sequence>